<dbReference type="InterPro" id="IPR008912">
    <property type="entry name" value="Uncharacterised_CoxE"/>
</dbReference>
<dbReference type="InterPro" id="IPR011195">
    <property type="entry name" value="UCP010256"/>
</dbReference>
<dbReference type="EMBL" id="CP073767">
    <property type="protein sequence ID" value="UWZ54311.1"/>
    <property type="molecule type" value="Genomic_DNA"/>
</dbReference>
<dbReference type="KEGG" id="daur:Daura_48985"/>
<dbReference type="SUPFAM" id="SSF53300">
    <property type="entry name" value="vWA-like"/>
    <property type="match status" value="1"/>
</dbReference>
<dbReference type="OrthoDB" id="9790469at2"/>
<dbReference type="PANTHER" id="PTHR39338:SF6">
    <property type="entry name" value="BLL5662 PROTEIN"/>
    <property type="match status" value="1"/>
</dbReference>
<evidence type="ECO:0000256" key="1">
    <source>
        <dbReference type="SAM" id="MobiDB-lite"/>
    </source>
</evidence>
<dbReference type="Pfam" id="PF05762">
    <property type="entry name" value="VWA_CoxE"/>
    <property type="match status" value="1"/>
</dbReference>
<dbReference type="PIRSF" id="PIRSF010256">
    <property type="entry name" value="CoxE_vWa"/>
    <property type="match status" value="1"/>
</dbReference>
<proteinExistence type="predicted"/>
<dbReference type="Proteomes" id="UP001058003">
    <property type="component" value="Chromosome"/>
</dbReference>
<dbReference type="InterPro" id="IPR036465">
    <property type="entry name" value="vWFA_dom_sf"/>
</dbReference>
<dbReference type="InterPro" id="IPR002035">
    <property type="entry name" value="VWF_A"/>
</dbReference>
<evidence type="ECO:0000259" key="2">
    <source>
        <dbReference type="SMART" id="SM00327"/>
    </source>
</evidence>
<sequence length="387" mass="41544">MSRGDLAGLVAAFGAALHDAGLPVGPDRSERFARAVTLLTPTTTAELHRCARATLTCHPEQFEILDRVFDAVFRGYADDPADFRGDPNATGTSTTTTKPGGSPTAGPPSASSSPEATAREIEIPVATVGSAAERLASRDFATLTPEELALLTDLMRRLTLATPVRRTRRMRPTVSGGGTDLRATLRRARRTGGDPLRLMRREPRERPRRLVALCDISGSMEPYARAMLQLLYCAAGTSRAEVFTFATRLTRLTKVLARTRPAVALARAGQAAPDWSGGTRIGAALKAFNDGYGRRGMARGAVVLIVSDGWETGDPAQVGTEMARLSRLAHRIVWVNPRTQSPRYRPLVGGMAAAWPFCDAVVSAHSLTALHPLLAALEGRDRHAAHQ</sequence>
<evidence type="ECO:0000313" key="3">
    <source>
        <dbReference type="EMBL" id="UWZ54311.1"/>
    </source>
</evidence>
<dbReference type="PANTHER" id="PTHR39338">
    <property type="entry name" value="BLL5662 PROTEIN-RELATED"/>
    <property type="match status" value="1"/>
</dbReference>
<protein>
    <submittedName>
        <fullName evidence="3">VWA domain-containing protein</fullName>
    </submittedName>
</protein>
<gene>
    <name evidence="3" type="ORF">Daura_48985</name>
</gene>
<dbReference type="CDD" id="cd00198">
    <property type="entry name" value="vWFA"/>
    <property type="match status" value="1"/>
</dbReference>
<reference evidence="3" key="1">
    <citation type="submission" date="2021-04" db="EMBL/GenBank/DDBJ databases">
        <title>Dactylosporangium aurantiacum NRRL B-8018 full assembly.</title>
        <authorList>
            <person name="Hartkoorn R.C."/>
            <person name="Beaudoing E."/>
            <person name="Hot D."/>
        </authorList>
    </citation>
    <scope>NUCLEOTIDE SEQUENCE</scope>
    <source>
        <strain evidence="3">NRRL B-8018</strain>
    </source>
</reference>
<feature type="compositionally biased region" description="Low complexity" evidence="1">
    <location>
        <begin position="89"/>
        <end position="116"/>
    </location>
</feature>
<name>A0A9Q9MJ39_9ACTN</name>
<evidence type="ECO:0000313" key="4">
    <source>
        <dbReference type="Proteomes" id="UP001058003"/>
    </source>
</evidence>
<accession>A0A9Q9MJ39</accession>
<dbReference type="RefSeq" id="WP_033364889.1">
    <property type="nucleotide sequence ID" value="NZ_CP073767.1"/>
</dbReference>
<dbReference type="AlphaFoldDB" id="A0A9Q9MJ39"/>
<organism evidence="3 4">
    <name type="scientific">Dactylosporangium aurantiacum</name>
    <dbReference type="NCBI Taxonomy" id="35754"/>
    <lineage>
        <taxon>Bacteria</taxon>
        <taxon>Bacillati</taxon>
        <taxon>Actinomycetota</taxon>
        <taxon>Actinomycetes</taxon>
        <taxon>Micromonosporales</taxon>
        <taxon>Micromonosporaceae</taxon>
        <taxon>Dactylosporangium</taxon>
    </lineage>
</organism>
<feature type="domain" description="VWFA" evidence="2">
    <location>
        <begin position="207"/>
        <end position="373"/>
    </location>
</feature>
<feature type="region of interest" description="Disordered" evidence="1">
    <location>
        <begin position="80"/>
        <end position="117"/>
    </location>
</feature>
<dbReference type="Gene3D" id="3.40.50.410">
    <property type="entry name" value="von Willebrand factor, type A domain"/>
    <property type="match status" value="1"/>
</dbReference>
<dbReference type="SMART" id="SM00327">
    <property type="entry name" value="VWA"/>
    <property type="match status" value="1"/>
</dbReference>
<keyword evidence="4" id="KW-1185">Reference proteome</keyword>